<accession>A0A7L6N4R7</accession>
<keyword evidence="1" id="KW-1133">Transmembrane helix</keyword>
<feature type="transmembrane region" description="Helical" evidence="1">
    <location>
        <begin position="46"/>
        <end position="66"/>
    </location>
</feature>
<evidence type="ECO:0000313" key="3">
    <source>
        <dbReference type="EMBL" id="QLY40238.1"/>
    </source>
</evidence>
<proteinExistence type="predicted"/>
<name>A0A7L6N4R7_9MOLU</name>
<dbReference type="EMBL" id="CP051151">
    <property type="protein sequence ID" value="QLY40238.1"/>
    <property type="molecule type" value="Genomic_DNA"/>
</dbReference>
<feature type="domain" description="YdbS-like PH" evidence="2">
    <location>
        <begin position="73"/>
        <end position="133"/>
    </location>
</feature>
<evidence type="ECO:0000256" key="1">
    <source>
        <dbReference type="SAM" id="Phobius"/>
    </source>
</evidence>
<protein>
    <submittedName>
        <fullName evidence="3">PH domain-containing protein</fullName>
    </submittedName>
</protein>
<keyword evidence="1" id="KW-0812">Transmembrane</keyword>
<dbReference type="InterPro" id="IPR005182">
    <property type="entry name" value="YdbS-like_PH"/>
</dbReference>
<keyword evidence="1" id="KW-0472">Membrane</keyword>
<dbReference type="PANTHER" id="PTHR34473:SF2">
    <property type="entry name" value="UPF0699 TRANSMEMBRANE PROTEIN YDBT"/>
    <property type="match status" value="1"/>
</dbReference>
<dbReference type="Pfam" id="PF03703">
    <property type="entry name" value="bPH_2"/>
    <property type="match status" value="1"/>
</dbReference>
<keyword evidence="4" id="KW-1185">Reference proteome</keyword>
<organism evidence="3 4">
    <name type="scientific">Hujiaoplasma nucleasis</name>
    <dbReference type="NCBI Taxonomy" id="2725268"/>
    <lineage>
        <taxon>Bacteria</taxon>
        <taxon>Bacillati</taxon>
        <taxon>Mycoplasmatota</taxon>
        <taxon>Mollicutes</taxon>
        <taxon>Candidatus Izemoplasmatales</taxon>
        <taxon>Hujiaoplasmataceae</taxon>
        <taxon>Hujiaoplasma</taxon>
    </lineage>
</organism>
<dbReference type="PANTHER" id="PTHR34473">
    <property type="entry name" value="UPF0699 TRANSMEMBRANE PROTEIN YDBS"/>
    <property type="match status" value="1"/>
</dbReference>
<reference evidence="3 4" key="1">
    <citation type="submission" date="2020-04" db="EMBL/GenBank/DDBJ databases">
        <authorList>
            <person name="Zheng R.K."/>
            <person name="Sun C.M."/>
        </authorList>
    </citation>
    <scope>NUCLEOTIDE SEQUENCE [LARGE SCALE GENOMIC DNA]</scope>
    <source>
        <strain evidence="4">zrk29</strain>
    </source>
</reference>
<sequence length="165" mass="19214">MEKKLAENINKFHLVTRAIGSSIFYIGFIVLIFLPMNLFGEDIFKTLALILLGFIVIILLIFNFVITRFIYKLYGYEINENYLLIKKGVLFRKNSFIPIKRIQHLDKFQGPIQSLFKITTLIIYTAGSNDFIMGIPEDEIDLVIQQIRENLQVYLDSKEVIIDES</sequence>
<dbReference type="RefSeq" id="WP_312031065.1">
    <property type="nucleotide sequence ID" value="NZ_CP051151.1"/>
</dbReference>
<dbReference type="KEGG" id="tbk:HF295_04920"/>
<evidence type="ECO:0000259" key="2">
    <source>
        <dbReference type="Pfam" id="PF03703"/>
    </source>
</evidence>
<dbReference type="AlphaFoldDB" id="A0A7L6N4R7"/>
<dbReference type="Proteomes" id="UP000512167">
    <property type="component" value="Chromosome"/>
</dbReference>
<feature type="transmembrane region" description="Helical" evidence="1">
    <location>
        <begin position="12"/>
        <end position="34"/>
    </location>
</feature>
<evidence type="ECO:0000313" key="4">
    <source>
        <dbReference type="Proteomes" id="UP000512167"/>
    </source>
</evidence>
<gene>
    <name evidence="3" type="ORF">HF295_04920</name>
</gene>